<proteinExistence type="predicted"/>
<feature type="region of interest" description="Disordered" evidence="1">
    <location>
        <begin position="253"/>
        <end position="307"/>
    </location>
</feature>
<protein>
    <recommendedName>
        <fullName evidence="2">Protein kinase domain-containing protein</fullName>
    </recommendedName>
</protein>
<dbReference type="EMBL" id="JBHTIS010000122">
    <property type="protein sequence ID" value="MFD1044778.1"/>
    <property type="molecule type" value="Genomic_DNA"/>
</dbReference>
<feature type="compositionally biased region" description="Basic and acidic residues" evidence="1">
    <location>
        <begin position="253"/>
        <end position="268"/>
    </location>
</feature>
<feature type="compositionally biased region" description="Low complexity" evidence="1">
    <location>
        <begin position="295"/>
        <end position="305"/>
    </location>
</feature>
<dbReference type="Proteomes" id="UP001597045">
    <property type="component" value="Unassembled WGS sequence"/>
</dbReference>
<organism evidence="3 4">
    <name type="scientific">Kibdelosporangium lantanae</name>
    <dbReference type="NCBI Taxonomy" id="1497396"/>
    <lineage>
        <taxon>Bacteria</taxon>
        <taxon>Bacillati</taxon>
        <taxon>Actinomycetota</taxon>
        <taxon>Actinomycetes</taxon>
        <taxon>Pseudonocardiales</taxon>
        <taxon>Pseudonocardiaceae</taxon>
        <taxon>Kibdelosporangium</taxon>
    </lineage>
</organism>
<evidence type="ECO:0000313" key="4">
    <source>
        <dbReference type="Proteomes" id="UP001597045"/>
    </source>
</evidence>
<evidence type="ECO:0000313" key="3">
    <source>
        <dbReference type="EMBL" id="MFD1044778.1"/>
    </source>
</evidence>
<name>A0ABW3M2J6_9PSEU</name>
<keyword evidence="4" id="KW-1185">Reference proteome</keyword>
<dbReference type="Gene3D" id="1.10.510.10">
    <property type="entry name" value="Transferase(Phosphotransferase) domain 1"/>
    <property type="match status" value="1"/>
</dbReference>
<comment type="caution">
    <text evidence="3">The sequence shown here is derived from an EMBL/GenBank/DDBJ whole genome shotgun (WGS) entry which is preliminary data.</text>
</comment>
<dbReference type="PROSITE" id="PS50011">
    <property type="entry name" value="PROTEIN_KINASE_DOM"/>
    <property type="match status" value="1"/>
</dbReference>
<evidence type="ECO:0000259" key="2">
    <source>
        <dbReference type="PROSITE" id="PS50011"/>
    </source>
</evidence>
<feature type="domain" description="Protein kinase" evidence="2">
    <location>
        <begin position="12"/>
        <end position="275"/>
    </location>
</feature>
<dbReference type="InterPro" id="IPR011009">
    <property type="entry name" value="Kinase-like_dom_sf"/>
</dbReference>
<dbReference type="SUPFAM" id="SSF56112">
    <property type="entry name" value="Protein kinase-like (PK-like)"/>
    <property type="match status" value="1"/>
</dbReference>
<gene>
    <name evidence="3" type="ORF">ACFQ1S_03785</name>
</gene>
<dbReference type="InterPro" id="IPR000719">
    <property type="entry name" value="Prot_kinase_dom"/>
</dbReference>
<sequence length="483" mass="53025">MTEPIEVDKHWLGPLRRIGSGGQGTVYELVDRNNLVYKEYSPRVASGADLDTLVRFVEFERGLPPEDRRQLTSRAAWPQYVVRDNDVVHGFVMARAPDEFQVTMAWPGGEREAVLGQVQFLLNDNDYLEARDLHVTAEFRLAFLRDVVTTLDLFHRLGITVGDLSPNNLLFSMPDPRCYFLDCDAMSLNTSTILDQVETPDWRVSDLGDEPLATTSSDNHKLALLAIRLFAGDQHTRDTHVLPKRLRHLATRALDRDPANRPPPRDWAEPIDLALRNTNTEPPPTPKRPRRPKAPIRQPAPAQVRTARRFRLRRFAGTATVIGLALFGFLMNTNSNTSTSNQPGPSAIPPPAVFSYTASIPSIPSIPSFAPPTIVLDCLPMTITGANVPADDKVVGAIDKFTCSLSKGGTDPQFNDLVPHAPLFGRTVTSVTKAANGTLRVTLRFLNLAEPTRCMRTTLTLSPVDGGYAVSGATKPAAAPGCG</sequence>
<reference evidence="4" key="1">
    <citation type="journal article" date="2019" name="Int. J. Syst. Evol. Microbiol.">
        <title>The Global Catalogue of Microorganisms (GCM) 10K type strain sequencing project: providing services to taxonomists for standard genome sequencing and annotation.</title>
        <authorList>
            <consortium name="The Broad Institute Genomics Platform"/>
            <consortium name="The Broad Institute Genome Sequencing Center for Infectious Disease"/>
            <person name="Wu L."/>
            <person name="Ma J."/>
        </authorList>
    </citation>
    <scope>NUCLEOTIDE SEQUENCE [LARGE SCALE GENOMIC DNA]</scope>
    <source>
        <strain evidence="4">JCM 31486</strain>
    </source>
</reference>
<evidence type="ECO:0000256" key="1">
    <source>
        <dbReference type="SAM" id="MobiDB-lite"/>
    </source>
</evidence>
<accession>A0ABW3M2J6</accession>